<evidence type="ECO:0000256" key="1">
    <source>
        <dbReference type="ARBA" id="ARBA00038283"/>
    </source>
</evidence>
<dbReference type="InterPro" id="IPR000525">
    <property type="entry name" value="Initiator_Rep_WH1"/>
</dbReference>
<dbReference type="GO" id="GO:0006270">
    <property type="term" value="P:DNA replication initiation"/>
    <property type="evidence" value="ECO:0007669"/>
    <property type="project" value="InterPro"/>
</dbReference>
<evidence type="ECO:0000259" key="3">
    <source>
        <dbReference type="Pfam" id="PF01051"/>
    </source>
</evidence>
<evidence type="ECO:0000313" key="4">
    <source>
        <dbReference type="EMBL" id="PKF35491.1"/>
    </source>
</evidence>
<comment type="caution">
    <text evidence="4">The sequence shown here is derived from an EMBL/GenBank/DDBJ whole genome shotgun (WGS) entry which is preliminary data.</text>
</comment>
<feature type="domain" description="Initiator Rep protein WH1" evidence="3">
    <location>
        <begin position="15"/>
        <end position="168"/>
    </location>
</feature>
<dbReference type="InterPro" id="IPR036388">
    <property type="entry name" value="WH-like_DNA-bd_sf"/>
</dbReference>
<evidence type="ECO:0000256" key="2">
    <source>
        <dbReference type="SAM" id="MobiDB-lite"/>
    </source>
</evidence>
<comment type="similarity">
    <text evidence="1">Belongs to the initiator RepB protein family.</text>
</comment>
<organism evidence="4 5">
    <name type="scientific">Acinetobacter proteolyticus</name>
    <dbReference type="NCBI Taxonomy" id="1776741"/>
    <lineage>
        <taxon>Bacteria</taxon>
        <taxon>Pseudomonadati</taxon>
        <taxon>Pseudomonadota</taxon>
        <taxon>Gammaproteobacteria</taxon>
        <taxon>Moraxellales</taxon>
        <taxon>Moraxellaceae</taxon>
        <taxon>Acinetobacter</taxon>
    </lineage>
</organism>
<sequence>MHSPVLLFSDIDHLVVKHNNLIDAKTQLSEVENKIVSLAIVLTRLYDKNTDQDMKIDSTIRIYASDYMKTYDVGITAAYNALNDAMDALYERSFTMPASDGTLTDYRWLQSKAKSEKEKISEGYVQFAFSDKAVELITQLENGNFTTYGIERISRLKGSYSGRIYELIIKYKNTEADKSTHLRTTKIFELETFRELLGIESHEYRKKQQPDVTRMDNFKEKVIDKSLEIINLESDITATANYHRTGRSITGISFSFEFKKDYVPSFMRDEKNSTGEMRTVGDETKQPKGKDKKKPDGAPALPTVKNDAEHLGTDLRKEDLQGQDNAFALELGDALKVVPKTFAAAMEISEAMYKQYQDAGGDLSIKELLERSVDSGKQPNAYVSLQVFELRQKAKEA</sequence>
<protein>
    <recommendedName>
        <fullName evidence="3">Initiator Rep protein WH1 domain-containing protein</fullName>
    </recommendedName>
</protein>
<feature type="compositionally biased region" description="Basic and acidic residues" evidence="2">
    <location>
        <begin position="269"/>
        <end position="296"/>
    </location>
</feature>
<dbReference type="Gene3D" id="1.10.10.10">
    <property type="entry name" value="Winged helix-like DNA-binding domain superfamily/Winged helix DNA-binding domain"/>
    <property type="match status" value="2"/>
</dbReference>
<dbReference type="Proteomes" id="UP000233553">
    <property type="component" value="Unassembled WGS sequence"/>
</dbReference>
<evidence type="ECO:0000313" key="5">
    <source>
        <dbReference type="Proteomes" id="UP000233553"/>
    </source>
</evidence>
<dbReference type="EMBL" id="PISJ01000005">
    <property type="protein sequence ID" value="PKF35491.1"/>
    <property type="molecule type" value="Genomic_DNA"/>
</dbReference>
<gene>
    <name evidence="4" type="ORF">CW311_04165</name>
</gene>
<dbReference type="RefSeq" id="WP_101235712.1">
    <property type="nucleotide sequence ID" value="NZ_PISJ01000005.1"/>
</dbReference>
<dbReference type="Pfam" id="PF01051">
    <property type="entry name" value="Rep3_N"/>
    <property type="match status" value="1"/>
</dbReference>
<proteinExistence type="inferred from homology"/>
<dbReference type="AlphaFoldDB" id="A0A2N0WI94"/>
<reference evidence="4 5" key="1">
    <citation type="submission" date="2017-12" db="EMBL/GenBank/DDBJ databases">
        <title>Draft Genome sequences of multiple microbial strains isolated from spacecraft associated surfaces.</title>
        <authorList>
            <person name="Seuylemezian A."/>
            <person name="Vaishampayan P."/>
            <person name="Venkateswaran K."/>
        </authorList>
    </citation>
    <scope>NUCLEOTIDE SEQUENCE [LARGE SCALE GENOMIC DNA]</scope>
    <source>
        <strain evidence="4 5">2P01AA</strain>
    </source>
</reference>
<dbReference type="Pfam" id="PF21205">
    <property type="entry name" value="Rep3_C"/>
    <property type="match status" value="1"/>
</dbReference>
<dbReference type="SUPFAM" id="SSF46785">
    <property type="entry name" value="Winged helix' DNA-binding domain"/>
    <property type="match status" value="2"/>
</dbReference>
<dbReference type="GO" id="GO:0003887">
    <property type="term" value="F:DNA-directed DNA polymerase activity"/>
    <property type="evidence" value="ECO:0007669"/>
    <property type="project" value="InterPro"/>
</dbReference>
<feature type="region of interest" description="Disordered" evidence="2">
    <location>
        <begin position="269"/>
        <end position="305"/>
    </location>
</feature>
<accession>A0A2N0WI94</accession>
<dbReference type="InterPro" id="IPR036390">
    <property type="entry name" value="WH_DNA-bd_sf"/>
</dbReference>
<name>A0A2N0WI94_9GAMM</name>